<organism evidence="3 4">
    <name type="scientific">Urochloa decumbens</name>
    <dbReference type="NCBI Taxonomy" id="240449"/>
    <lineage>
        <taxon>Eukaryota</taxon>
        <taxon>Viridiplantae</taxon>
        <taxon>Streptophyta</taxon>
        <taxon>Embryophyta</taxon>
        <taxon>Tracheophyta</taxon>
        <taxon>Spermatophyta</taxon>
        <taxon>Magnoliopsida</taxon>
        <taxon>Liliopsida</taxon>
        <taxon>Poales</taxon>
        <taxon>Poaceae</taxon>
        <taxon>PACMAD clade</taxon>
        <taxon>Panicoideae</taxon>
        <taxon>Panicodae</taxon>
        <taxon>Paniceae</taxon>
        <taxon>Melinidinae</taxon>
        <taxon>Urochloa</taxon>
    </lineage>
</organism>
<evidence type="ECO:0000256" key="1">
    <source>
        <dbReference type="SAM" id="MobiDB-lite"/>
    </source>
</evidence>
<reference evidence="3 4" key="2">
    <citation type="submission" date="2024-10" db="EMBL/GenBank/DDBJ databases">
        <authorList>
            <person name="Ryan C."/>
        </authorList>
    </citation>
    <scope>NUCLEOTIDE SEQUENCE [LARGE SCALE GENOMIC DNA]</scope>
</reference>
<feature type="domain" description="DUF4220" evidence="2">
    <location>
        <begin position="60"/>
        <end position="320"/>
    </location>
</feature>
<feature type="compositionally biased region" description="Basic and acidic residues" evidence="1">
    <location>
        <begin position="339"/>
        <end position="369"/>
    </location>
</feature>
<keyword evidence="4" id="KW-1185">Reference proteome</keyword>
<proteinExistence type="predicted"/>
<sequence>MVNSILALVFGRDHTTGSSSVQSWVVLTTLLLLTKFGLGSFGPWFFSSRRFVAPAVRLLNILKHYSVTYTLGLMSSSSTFDHATVNDFFQVWAVLIVTMDESIQMGRPYRIQVTSPVELLACLWSATQLGVRTRPHLAVPLWLIWGMHTLRITWQYFTYLRANEKSLSDIKLVSDYMLTSQHTDDDGSPDTMSGYRYIVTGEKGGMMNAEPSSFTLYMPEPEGHNNGAHQLVTLDKVWKQTQDSRFRDVCLSFALYKLQCQRFYNFPIAKATPQSRRLVSEAILEEGPKGSYERALRITEVELSFLNDFFYSRHSALFAYGFLDRDVQDTQQAPGLECTSERDFSGVQETRDTQGNDDRPSEASSRDPSAEAAAATGDQCPPAQQSDAVNNVQLTSYFGNAFAPLPSGFAGDPADKLEGETHKILVWHIATSLCQIKLLEQAGRGDADLYTLPEQIGGDLAAVSKHYVAAVSLSNYCAYLVTQRLVPDNGLVVNKVFEAVRREVAGAVFRSPKMTWIHNRFAPPASRPVSSILGMGVELSETLMSTYERPEQLWEGLARFWAGFLLHLSASTRVAKHRIHLEGRGEFTTYLWVLLSHAGFLGRTSHGQQVLDPVDLRDG</sequence>
<dbReference type="Pfam" id="PF13968">
    <property type="entry name" value="DUF4220"/>
    <property type="match status" value="1"/>
</dbReference>
<dbReference type="Pfam" id="PF04578">
    <property type="entry name" value="DUF594"/>
    <property type="match status" value="1"/>
</dbReference>
<dbReference type="AlphaFoldDB" id="A0ABC9AT44"/>
<dbReference type="EMBL" id="OZ075132">
    <property type="protein sequence ID" value="CAL4985253.1"/>
    <property type="molecule type" value="Genomic_DNA"/>
</dbReference>
<accession>A0ABC9AT44</accession>
<name>A0ABC9AT44_9POAL</name>
<reference evidence="4" key="1">
    <citation type="submission" date="2024-06" db="EMBL/GenBank/DDBJ databases">
        <authorList>
            <person name="Ryan C."/>
        </authorList>
    </citation>
    <scope>NUCLEOTIDE SEQUENCE [LARGE SCALE GENOMIC DNA]</scope>
</reference>
<gene>
    <name evidence="3" type="ORF">URODEC1_LOCUS57862</name>
</gene>
<feature type="region of interest" description="Disordered" evidence="1">
    <location>
        <begin position="336"/>
        <end position="385"/>
    </location>
</feature>
<evidence type="ECO:0000313" key="3">
    <source>
        <dbReference type="EMBL" id="CAL4985253.1"/>
    </source>
</evidence>
<dbReference type="InterPro" id="IPR025315">
    <property type="entry name" value="DUF4220"/>
</dbReference>
<dbReference type="InterPro" id="IPR007658">
    <property type="entry name" value="DUF594"/>
</dbReference>
<evidence type="ECO:0000259" key="2">
    <source>
        <dbReference type="Pfam" id="PF13968"/>
    </source>
</evidence>
<evidence type="ECO:0000313" key="4">
    <source>
        <dbReference type="Proteomes" id="UP001497457"/>
    </source>
</evidence>
<dbReference type="Proteomes" id="UP001497457">
    <property type="component" value="Chromosome 22rd"/>
</dbReference>
<protein>
    <recommendedName>
        <fullName evidence="2">DUF4220 domain-containing protein</fullName>
    </recommendedName>
</protein>
<dbReference type="PANTHER" id="PTHR31325">
    <property type="entry name" value="OS01G0798800 PROTEIN-RELATED"/>
    <property type="match status" value="1"/>
</dbReference>